<feature type="region of interest" description="Disordered" evidence="1">
    <location>
        <begin position="106"/>
        <end position="148"/>
    </location>
</feature>
<protein>
    <submittedName>
        <fullName evidence="2">Uncharacterized protein</fullName>
    </submittedName>
</protein>
<proteinExistence type="predicted"/>
<dbReference type="AlphaFoldDB" id="A0AAV3XUT9"/>
<dbReference type="Proteomes" id="UP000735302">
    <property type="component" value="Unassembled WGS sequence"/>
</dbReference>
<dbReference type="EMBL" id="BLXT01000029">
    <property type="protein sequence ID" value="GFN73762.1"/>
    <property type="molecule type" value="Genomic_DNA"/>
</dbReference>
<evidence type="ECO:0000313" key="3">
    <source>
        <dbReference type="Proteomes" id="UP000735302"/>
    </source>
</evidence>
<sequence length="224" mass="24499">MASLGLNIHIDKENATPHIGKGESIKFASNKGNKGLSQATPRKALYDVNKDTTNVTSLKSMQNGGFLKPMADAMQPAAKLSVRPANQVNTSLVNKDKVKRSSLKENKILHKKEATPSMHPTSSKASKLKKKASKKSTPNPFEEDGYDSDTIWPRAERLSTHMHKILAWRPPCLLGNDIESDTDGSLSEEEIPDQIIVGSPSNLMEMPEMDMASILASLPDPEKP</sequence>
<name>A0AAV3XUT9_9GAST</name>
<evidence type="ECO:0000256" key="1">
    <source>
        <dbReference type="SAM" id="MobiDB-lite"/>
    </source>
</evidence>
<gene>
    <name evidence="2" type="ORF">PoB_000026800</name>
</gene>
<reference evidence="2 3" key="1">
    <citation type="journal article" date="2021" name="Elife">
        <title>Chloroplast acquisition without the gene transfer in kleptoplastic sea slugs, Plakobranchus ocellatus.</title>
        <authorList>
            <person name="Maeda T."/>
            <person name="Takahashi S."/>
            <person name="Yoshida T."/>
            <person name="Shimamura S."/>
            <person name="Takaki Y."/>
            <person name="Nagai Y."/>
            <person name="Toyoda A."/>
            <person name="Suzuki Y."/>
            <person name="Arimoto A."/>
            <person name="Ishii H."/>
            <person name="Satoh N."/>
            <person name="Nishiyama T."/>
            <person name="Hasebe M."/>
            <person name="Maruyama T."/>
            <person name="Minagawa J."/>
            <person name="Obokata J."/>
            <person name="Shigenobu S."/>
        </authorList>
    </citation>
    <scope>NUCLEOTIDE SEQUENCE [LARGE SCALE GENOMIC DNA]</scope>
</reference>
<evidence type="ECO:0000313" key="2">
    <source>
        <dbReference type="EMBL" id="GFN73762.1"/>
    </source>
</evidence>
<comment type="caution">
    <text evidence="2">The sequence shown here is derived from an EMBL/GenBank/DDBJ whole genome shotgun (WGS) entry which is preliminary data.</text>
</comment>
<keyword evidence="3" id="KW-1185">Reference proteome</keyword>
<accession>A0AAV3XUT9</accession>
<organism evidence="2 3">
    <name type="scientific">Plakobranchus ocellatus</name>
    <dbReference type="NCBI Taxonomy" id="259542"/>
    <lineage>
        <taxon>Eukaryota</taxon>
        <taxon>Metazoa</taxon>
        <taxon>Spiralia</taxon>
        <taxon>Lophotrochozoa</taxon>
        <taxon>Mollusca</taxon>
        <taxon>Gastropoda</taxon>
        <taxon>Heterobranchia</taxon>
        <taxon>Euthyneura</taxon>
        <taxon>Panpulmonata</taxon>
        <taxon>Sacoglossa</taxon>
        <taxon>Placobranchoidea</taxon>
        <taxon>Plakobranchidae</taxon>
        <taxon>Plakobranchus</taxon>
    </lineage>
</organism>